<dbReference type="InterPro" id="IPR052319">
    <property type="entry name" value="Centriolar_ciliogenesis_assoc"/>
</dbReference>
<reference evidence="10" key="1">
    <citation type="submission" date="2015-12" db="EMBL/GenBank/DDBJ databases">
        <title>De novo transcriptome assembly of four potential Pierce s Disease insect vectors from Arizona vineyards.</title>
        <authorList>
            <person name="Tassone E.E."/>
        </authorList>
    </citation>
    <scope>NUCLEOTIDE SEQUENCE</scope>
</reference>
<feature type="domain" description="Centriolar and ciliogenesis-associated protein HYLS1 C-terminal" evidence="9">
    <location>
        <begin position="150"/>
        <end position="197"/>
    </location>
</feature>
<keyword evidence="5" id="KW-0970">Cilium biogenesis/degradation</keyword>
<dbReference type="InterPro" id="IPR027918">
    <property type="entry name" value="HYLS1_C_dom"/>
</dbReference>
<dbReference type="GO" id="GO:0005814">
    <property type="term" value="C:centriole"/>
    <property type="evidence" value="ECO:0007669"/>
    <property type="project" value="UniProtKB-SubCell"/>
</dbReference>
<evidence type="ECO:0000256" key="1">
    <source>
        <dbReference type="ARBA" id="ARBA00004114"/>
    </source>
</evidence>
<evidence type="ECO:0000259" key="9">
    <source>
        <dbReference type="Pfam" id="PF15311"/>
    </source>
</evidence>
<evidence type="ECO:0000313" key="10">
    <source>
        <dbReference type="EMBL" id="JAS17168.1"/>
    </source>
</evidence>
<evidence type="ECO:0000256" key="8">
    <source>
        <dbReference type="SAM" id="MobiDB-lite"/>
    </source>
</evidence>
<feature type="compositionally biased region" description="Basic and acidic residues" evidence="8">
    <location>
        <begin position="206"/>
        <end position="217"/>
    </location>
</feature>
<evidence type="ECO:0000256" key="7">
    <source>
        <dbReference type="ARBA" id="ARBA00023273"/>
    </source>
</evidence>
<dbReference type="AlphaFoldDB" id="A0A1B6CUS2"/>
<evidence type="ECO:0000256" key="2">
    <source>
        <dbReference type="ARBA" id="ARBA00004138"/>
    </source>
</evidence>
<dbReference type="Pfam" id="PF15311">
    <property type="entry name" value="HYLS1_C"/>
    <property type="match status" value="1"/>
</dbReference>
<dbReference type="GO" id="GO:0060271">
    <property type="term" value="P:cilium assembly"/>
    <property type="evidence" value="ECO:0007669"/>
    <property type="project" value="TreeGrafter"/>
</dbReference>
<gene>
    <name evidence="10" type="ORF">g.7618</name>
</gene>
<proteinExistence type="inferred from homology"/>
<comment type="similarity">
    <text evidence="3">Belongs to the HYLS1 family.</text>
</comment>
<protein>
    <recommendedName>
        <fullName evidence="9">Centriolar and ciliogenesis-associated protein HYLS1 C-terminal domain-containing protein</fullName>
    </recommendedName>
</protein>
<keyword evidence="6" id="KW-0206">Cytoskeleton</keyword>
<comment type="subcellular location">
    <subcellularLocation>
        <location evidence="2">Cell projection</location>
        <location evidence="2">Cilium</location>
    </subcellularLocation>
    <subcellularLocation>
        <location evidence="1">Cytoplasm</location>
        <location evidence="1">Cytoskeleton</location>
        <location evidence="1">Microtubule organizing center</location>
        <location evidence="1">Centrosome</location>
        <location evidence="1">Centriole</location>
    </subcellularLocation>
</comment>
<evidence type="ECO:0000256" key="4">
    <source>
        <dbReference type="ARBA" id="ARBA00022490"/>
    </source>
</evidence>
<dbReference type="GO" id="GO:0097730">
    <property type="term" value="C:non-motile cilium"/>
    <property type="evidence" value="ECO:0007669"/>
    <property type="project" value="TreeGrafter"/>
</dbReference>
<name>A0A1B6CUS2_9HEMI</name>
<dbReference type="PANTHER" id="PTHR34174">
    <property type="entry name" value="HYDROLETHALUS SYNDROME PROTEIN 1"/>
    <property type="match status" value="1"/>
</dbReference>
<evidence type="ECO:0000256" key="5">
    <source>
        <dbReference type="ARBA" id="ARBA00022794"/>
    </source>
</evidence>
<feature type="compositionally biased region" description="Low complexity" evidence="8">
    <location>
        <begin position="52"/>
        <end position="61"/>
    </location>
</feature>
<organism evidence="10">
    <name type="scientific">Clastoptera arizonana</name>
    <name type="common">Arizona spittle bug</name>
    <dbReference type="NCBI Taxonomy" id="38151"/>
    <lineage>
        <taxon>Eukaryota</taxon>
        <taxon>Metazoa</taxon>
        <taxon>Ecdysozoa</taxon>
        <taxon>Arthropoda</taxon>
        <taxon>Hexapoda</taxon>
        <taxon>Insecta</taxon>
        <taxon>Pterygota</taxon>
        <taxon>Neoptera</taxon>
        <taxon>Paraneoptera</taxon>
        <taxon>Hemiptera</taxon>
        <taxon>Auchenorrhyncha</taxon>
        <taxon>Cercopoidea</taxon>
        <taxon>Clastopteridae</taxon>
        <taxon>Clastoptera</taxon>
    </lineage>
</organism>
<feature type="compositionally biased region" description="Basic and acidic residues" evidence="8">
    <location>
        <begin position="78"/>
        <end position="89"/>
    </location>
</feature>
<dbReference type="EMBL" id="GEDC01020130">
    <property type="protein sequence ID" value="JAS17168.1"/>
    <property type="molecule type" value="Transcribed_RNA"/>
</dbReference>
<keyword evidence="7" id="KW-0966">Cell projection</keyword>
<evidence type="ECO:0000256" key="3">
    <source>
        <dbReference type="ARBA" id="ARBA00010091"/>
    </source>
</evidence>
<accession>A0A1B6CUS2</accession>
<evidence type="ECO:0000256" key="6">
    <source>
        <dbReference type="ARBA" id="ARBA00023212"/>
    </source>
</evidence>
<dbReference type="PANTHER" id="PTHR34174:SF1">
    <property type="entry name" value="CENTRIOLAR AND CILIOGENESIS-ASSOCIATED PROTEIN HYLS1"/>
    <property type="match status" value="1"/>
</dbReference>
<feature type="region of interest" description="Disordered" evidence="8">
    <location>
        <begin position="195"/>
        <end position="217"/>
    </location>
</feature>
<keyword evidence="4" id="KW-0963">Cytoplasm</keyword>
<sequence length="217" mass="25417">MDIELDPNEVLAHLNQMGYHNITPLQLREFIKDLKKLILYEQRELEANRNLSSTDSSSSQSLRNIPCNEGHTQMFNRQHKDGNKTKDADAYSESSDFSIQNNKLIEDTAPHQSYPIESKRTALHSKENIYNQHPKSSFIKPRNLTRQRPGLTAKRSDPVLLFHHYRQLWKQQKLPGEEPHSDLRWAIRNKMMGPNLQARPLSQASSEERLRKRPEWI</sequence>
<feature type="region of interest" description="Disordered" evidence="8">
    <location>
        <begin position="48"/>
        <end position="99"/>
    </location>
</feature>